<dbReference type="SUPFAM" id="SSF52540">
    <property type="entry name" value="P-loop containing nucleoside triphosphate hydrolases"/>
    <property type="match status" value="1"/>
</dbReference>
<reference evidence="2" key="1">
    <citation type="journal article" date="2019" name="Int. J. Syst. Evol. Microbiol.">
        <title>The Global Catalogue of Microorganisms (GCM) 10K type strain sequencing project: providing services to taxonomists for standard genome sequencing and annotation.</title>
        <authorList>
            <consortium name="The Broad Institute Genomics Platform"/>
            <consortium name="The Broad Institute Genome Sequencing Center for Infectious Disease"/>
            <person name="Wu L."/>
            <person name="Ma J."/>
        </authorList>
    </citation>
    <scope>NUCLEOTIDE SEQUENCE [LARGE SCALE GENOMIC DNA]</scope>
    <source>
        <strain evidence="2">JCM 12389</strain>
    </source>
</reference>
<dbReference type="Gene3D" id="3.40.50.300">
    <property type="entry name" value="P-loop containing nucleotide triphosphate hydrolases"/>
    <property type="match status" value="1"/>
</dbReference>
<dbReference type="EMBL" id="BAAADO010000004">
    <property type="protein sequence ID" value="GAA0496609.1"/>
    <property type="molecule type" value="Genomic_DNA"/>
</dbReference>
<protein>
    <submittedName>
        <fullName evidence="1">AAA family ATPase</fullName>
    </submittedName>
</protein>
<evidence type="ECO:0000313" key="1">
    <source>
        <dbReference type="EMBL" id="GAA0496609.1"/>
    </source>
</evidence>
<gene>
    <name evidence="1" type="ORF">GCM10008986_24450</name>
</gene>
<keyword evidence="2" id="KW-1185">Reference proteome</keyword>
<comment type="caution">
    <text evidence="1">The sequence shown here is derived from an EMBL/GenBank/DDBJ whole genome shotgun (WGS) entry which is preliminary data.</text>
</comment>
<sequence>MKFVLIFGPQAVGKMTVGHALTKVSDLKLFHNHMTIDLVLNFFEFGSKSFNHLNDMFRYEIFREVARSDLEGLIFTYVWAFNEQEDWQFVDEICSIFESNGGEVYFVELEADKDERVLRNKTPYRLEQKPTKRDVQFSENELIKSMDQYRLNSKPGEITRKNYMRINNTNKSPEEVARIIKNQFEL</sequence>
<dbReference type="RefSeq" id="WP_343841473.1">
    <property type="nucleotide sequence ID" value="NZ_BAAADO010000004.1"/>
</dbReference>
<name>A0ABP3LAA6_9BACI</name>
<accession>A0ABP3LAA6</accession>
<evidence type="ECO:0000313" key="2">
    <source>
        <dbReference type="Proteomes" id="UP001500880"/>
    </source>
</evidence>
<dbReference type="InterPro" id="IPR027417">
    <property type="entry name" value="P-loop_NTPase"/>
</dbReference>
<proteinExistence type="predicted"/>
<dbReference type="Proteomes" id="UP001500880">
    <property type="component" value="Unassembled WGS sequence"/>
</dbReference>
<organism evidence="1 2">
    <name type="scientific">Salinibacillus aidingensis</name>
    <dbReference type="NCBI Taxonomy" id="237684"/>
    <lineage>
        <taxon>Bacteria</taxon>
        <taxon>Bacillati</taxon>
        <taxon>Bacillota</taxon>
        <taxon>Bacilli</taxon>
        <taxon>Bacillales</taxon>
        <taxon>Bacillaceae</taxon>
        <taxon>Salinibacillus</taxon>
    </lineage>
</organism>